<organism evidence="2 3">
    <name type="scientific">Araneus ventricosus</name>
    <name type="common">Orbweaver spider</name>
    <name type="synonym">Epeira ventricosa</name>
    <dbReference type="NCBI Taxonomy" id="182803"/>
    <lineage>
        <taxon>Eukaryota</taxon>
        <taxon>Metazoa</taxon>
        <taxon>Ecdysozoa</taxon>
        <taxon>Arthropoda</taxon>
        <taxon>Chelicerata</taxon>
        <taxon>Arachnida</taxon>
        <taxon>Araneae</taxon>
        <taxon>Araneomorphae</taxon>
        <taxon>Entelegynae</taxon>
        <taxon>Araneoidea</taxon>
        <taxon>Araneidae</taxon>
        <taxon>Araneus</taxon>
    </lineage>
</organism>
<evidence type="ECO:0000256" key="1">
    <source>
        <dbReference type="ARBA" id="ARBA00023239"/>
    </source>
</evidence>
<evidence type="ECO:0000313" key="2">
    <source>
        <dbReference type="EMBL" id="GBO04926.1"/>
    </source>
</evidence>
<sequence length="229" mass="26028">MTSRFVINSRLLPTYLHVVRNRKTPLHCALSTGENHETVPQPQPLDRFRQFLCHMKRLGSSSDVSLEVYEQKYGKEMLNYLHPLHRSAKTTQQIQFLCSVSDVVCVNILIRKLDLSTPDQLHDAIENISGIAQNHRGVVKTILYKPNIIVSVYFGYPGFKCSNNAVKSVQFSQEAFKILKETGLQVNIGISTGLVFCGLIGPPTRMECCRNNCILNVIFLYFKCCENQF</sequence>
<protein>
    <submittedName>
        <fullName evidence="2">Uncharacterized protein</fullName>
    </submittedName>
</protein>
<gene>
    <name evidence="2" type="ORF">AVEN_156108_1</name>
</gene>
<comment type="caution">
    <text evidence="2">The sequence shown here is derived from an EMBL/GenBank/DDBJ whole genome shotgun (WGS) entry which is preliminary data.</text>
</comment>
<dbReference type="GO" id="GO:0016829">
    <property type="term" value="F:lyase activity"/>
    <property type="evidence" value="ECO:0007669"/>
    <property type="project" value="UniProtKB-KW"/>
</dbReference>
<reference evidence="2 3" key="1">
    <citation type="journal article" date="2019" name="Sci. Rep.">
        <title>Orb-weaving spider Araneus ventricosus genome elucidates the spidroin gene catalogue.</title>
        <authorList>
            <person name="Kono N."/>
            <person name="Nakamura H."/>
            <person name="Ohtoshi R."/>
            <person name="Moran D.A.P."/>
            <person name="Shinohara A."/>
            <person name="Yoshida Y."/>
            <person name="Fujiwara M."/>
            <person name="Mori M."/>
            <person name="Tomita M."/>
            <person name="Arakawa K."/>
        </authorList>
    </citation>
    <scope>NUCLEOTIDE SEQUENCE [LARGE SCALE GENOMIC DNA]</scope>
</reference>
<dbReference type="AlphaFoldDB" id="A0A4Y2TZX4"/>
<keyword evidence="1" id="KW-0456">Lyase</keyword>
<accession>A0A4Y2TZX4</accession>
<dbReference type="OrthoDB" id="194468at2759"/>
<name>A0A4Y2TZX4_ARAVE</name>
<dbReference type="EMBL" id="BGPR01031715">
    <property type="protein sequence ID" value="GBO04926.1"/>
    <property type="molecule type" value="Genomic_DNA"/>
</dbReference>
<evidence type="ECO:0000313" key="3">
    <source>
        <dbReference type="Proteomes" id="UP000499080"/>
    </source>
</evidence>
<dbReference type="InterPro" id="IPR029787">
    <property type="entry name" value="Nucleotide_cyclase"/>
</dbReference>
<dbReference type="Gene3D" id="3.30.70.1230">
    <property type="entry name" value="Nucleotide cyclase"/>
    <property type="match status" value="1"/>
</dbReference>
<proteinExistence type="predicted"/>
<keyword evidence="3" id="KW-1185">Reference proteome</keyword>
<dbReference type="Proteomes" id="UP000499080">
    <property type="component" value="Unassembled WGS sequence"/>
</dbReference>
<dbReference type="SUPFAM" id="SSF55073">
    <property type="entry name" value="Nucleotide cyclase"/>
    <property type="match status" value="1"/>
</dbReference>